<dbReference type="InterPro" id="IPR001915">
    <property type="entry name" value="Peptidase_M48"/>
</dbReference>
<feature type="domain" description="Peptidase M48" evidence="12">
    <location>
        <begin position="112"/>
        <end position="322"/>
    </location>
</feature>
<gene>
    <name evidence="13" type="ORF">MPL1_07742</name>
</gene>
<keyword evidence="1" id="KW-1003">Cell membrane</keyword>
<evidence type="ECO:0000256" key="6">
    <source>
        <dbReference type="ARBA" id="ARBA00022833"/>
    </source>
</evidence>
<dbReference type="OrthoDB" id="15218at2"/>
<comment type="cofactor">
    <cofactor evidence="10">
        <name>Zn(2+)</name>
        <dbReference type="ChEBI" id="CHEBI:29105"/>
    </cofactor>
    <text evidence="10">Binds 1 zinc ion per subunit.</text>
</comment>
<dbReference type="PANTHER" id="PTHR43221:SF2">
    <property type="entry name" value="PROTEASE HTPX HOMOLOG"/>
    <property type="match status" value="1"/>
</dbReference>
<keyword evidence="8 10" id="KW-0482">Metalloprotease</keyword>
<sequence length="341" mass="36820">MAEQSSYLLAANARKQSRLMWGLFLLSLALVSMLIAGIVSIRPVTGATAHSSQWLIDWQAFIFTSIAVAVLILLACLWKIMTLGSDGADIARALGATEVTDENSDPAIKRYRNLVEETALAASLPVPAIFVLEKESGINAFAAGKSTDKAAIAVTRGALELLTRDELGAVVAHEFAHIRNLDMRLNLRLIGLIHGLMGLYVVGRIVMHSAGRSRKGGQLVFLGIALVILGLLGAFFGRVMQAAISRQREYLADADASRFTGDPLALAAALKKIGGLQRSGLQEAVHDELEEARHMMFADLSGKLSGWLSTHPPLIQRIQALEPGFNPDTDWPQVQAKPLQK</sequence>
<keyword evidence="7 11" id="KW-1133">Transmembrane helix</keyword>
<keyword evidence="2 10" id="KW-0645">Protease</keyword>
<keyword evidence="4" id="KW-0479">Metal-binding</keyword>
<evidence type="ECO:0000256" key="9">
    <source>
        <dbReference type="ARBA" id="ARBA00023136"/>
    </source>
</evidence>
<evidence type="ECO:0000256" key="1">
    <source>
        <dbReference type="ARBA" id="ARBA00022475"/>
    </source>
</evidence>
<organism evidence="13 14">
    <name type="scientific">Methylophaga lonarensis MPL</name>
    <dbReference type="NCBI Taxonomy" id="1286106"/>
    <lineage>
        <taxon>Bacteria</taxon>
        <taxon>Pseudomonadati</taxon>
        <taxon>Pseudomonadota</taxon>
        <taxon>Gammaproteobacteria</taxon>
        <taxon>Thiotrichales</taxon>
        <taxon>Piscirickettsiaceae</taxon>
        <taxon>Methylophaga</taxon>
    </lineage>
</organism>
<dbReference type="eggNOG" id="COG0501">
    <property type="taxonomic scope" value="Bacteria"/>
</dbReference>
<dbReference type="EMBL" id="APHR01000038">
    <property type="protein sequence ID" value="EMR12911.1"/>
    <property type="molecule type" value="Genomic_DNA"/>
</dbReference>
<evidence type="ECO:0000256" key="10">
    <source>
        <dbReference type="RuleBase" id="RU003983"/>
    </source>
</evidence>
<keyword evidence="14" id="KW-1185">Reference proteome</keyword>
<evidence type="ECO:0000256" key="7">
    <source>
        <dbReference type="ARBA" id="ARBA00022989"/>
    </source>
</evidence>
<dbReference type="STRING" id="1286106.MPL1_07742"/>
<evidence type="ECO:0000256" key="3">
    <source>
        <dbReference type="ARBA" id="ARBA00022692"/>
    </source>
</evidence>
<feature type="transmembrane region" description="Helical" evidence="11">
    <location>
        <begin position="61"/>
        <end position="78"/>
    </location>
</feature>
<dbReference type="GO" id="GO:0006508">
    <property type="term" value="P:proteolysis"/>
    <property type="evidence" value="ECO:0007669"/>
    <property type="project" value="UniProtKB-KW"/>
</dbReference>
<comment type="similarity">
    <text evidence="10">Belongs to the peptidase M48 family.</text>
</comment>
<dbReference type="Pfam" id="PF01435">
    <property type="entry name" value="Peptidase_M48"/>
    <property type="match status" value="1"/>
</dbReference>
<feature type="transmembrane region" description="Helical" evidence="11">
    <location>
        <begin position="21"/>
        <end position="41"/>
    </location>
</feature>
<keyword evidence="6 10" id="KW-0862">Zinc</keyword>
<dbReference type="PATRIC" id="fig|1286106.3.peg.1554"/>
<evidence type="ECO:0000256" key="11">
    <source>
        <dbReference type="SAM" id="Phobius"/>
    </source>
</evidence>
<keyword evidence="5 10" id="KW-0378">Hydrolase</keyword>
<dbReference type="RefSeq" id="WP_009726534.1">
    <property type="nucleotide sequence ID" value="NZ_APHR01000038.1"/>
</dbReference>
<name>M7P0B5_9GAMM</name>
<evidence type="ECO:0000256" key="4">
    <source>
        <dbReference type="ARBA" id="ARBA00022723"/>
    </source>
</evidence>
<evidence type="ECO:0000313" key="13">
    <source>
        <dbReference type="EMBL" id="EMR12911.1"/>
    </source>
</evidence>
<evidence type="ECO:0000256" key="2">
    <source>
        <dbReference type="ARBA" id="ARBA00022670"/>
    </source>
</evidence>
<evidence type="ECO:0000313" key="14">
    <source>
        <dbReference type="Proteomes" id="UP000012019"/>
    </source>
</evidence>
<feature type="transmembrane region" description="Helical" evidence="11">
    <location>
        <begin position="219"/>
        <end position="239"/>
    </location>
</feature>
<evidence type="ECO:0000259" key="12">
    <source>
        <dbReference type="Pfam" id="PF01435"/>
    </source>
</evidence>
<evidence type="ECO:0000256" key="5">
    <source>
        <dbReference type="ARBA" id="ARBA00022801"/>
    </source>
</evidence>
<dbReference type="Proteomes" id="UP000012019">
    <property type="component" value="Unassembled WGS sequence"/>
</dbReference>
<keyword evidence="9 11" id="KW-0472">Membrane</keyword>
<proteinExistence type="inferred from homology"/>
<feature type="transmembrane region" description="Helical" evidence="11">
    <location>
        <begin position="189"/>
        <end position="207"/>
    </location>
</feature>
<keyword evidence="3 11" id="KW-0812">Transmembrane</keyword>
<dbReference type="InterPro" id="IPR050083">
    <property type="entry name" value="HtpX_protease"/>
</dbReference>
<dbReference type="GO" id="GO:0004222">
    <property type="term" value="F:metalloendopeptidase activity"/>
    <property type="evidence" value="ECO:0007669"/>
    <property type="project" value="InterPro"/>
</dbReference>
<dbReference type="AlphaFoldDB" id="M7P0B5"/>
<dbReference type="PANTHER" id="PTHR43221">
    <property type="entry name" value="PROTEASE HTPX"/>
    <property type="match status" value="1"/>
</dbReference>
<reference evidence="13 14" key="1">
    <citation type="journal article" date="2013" name="Genome Announc.">
        <title>Draft Genome Sequence of Methylophaga lonarensis MPLT, a Haloalkaliphilic (Non-Methane-Utilizing) Methylotroph.</title>
        <authorList>
            <person name="Shetty S.A."/>
            <person name="Marathe N.P."/>
            <person name="Munot H."/>
            <person name="Antony C.P."/>
            <person name="Dhotre D.P."/>
            <person name="Murrell J.C."/>
            <person name="Shouche Y.S."/>
        </authorList>
    </citation>
    <scope>NUCLEOTIDE SEQUENCE [LARGE SCALE GENOMIC DNA]</scope>
    <source>
        <strain evidence="13 14">MPL</strain>
    </source>
</reference>
<comment type="caution">
    <text evidence="13">The sequence shown here is derived from an EMBL/GenBank/DDBJ whole genome shotgun (WGS) entry which is preliminary data.</text>
</comment>
<accession>M7P0B5</accession>
<dbReference type="GO" id="GO:0046872">
    <property type="term" value="F:metal ion binding"/>
    <property type="evidence" value="ECO:0007669"/>
    <property type="project" value="UniProtKB-KW"/>
</dbReference>
<dbReference type="Gene3D" id="3.30.2010.10">
    <property type="entry name" value="Metalloproteases ('zincins'), catalytic domain"/>
    <property type="match status" value="1"/>
</dbReference>
<protein>
    <submittedName>
        <fullName evidence="13">Zn-dependent protease with chaperone function</fullName>
    </submittedName>
</protein>
<evidence type="ECO:0000256" key="8">
    <source>
        <dbReference type="ARBA" id="ARBA00023049"/>
    </source>
</evidence>